<keyword evidence="2" id="KW-1185">Reference proteome</keyword>
<dbReference type="OrthoDB" id="423313at2759"/>
<evidence type="ECO:0000313" key="1">
    <source>
        <dbReference type="EMBL" id="KAE7997440.1"/>
    </source>
</evidence>
<gene>
    <name evidence="1" type="ORF">FH972_002078</name>
</gene>
<proteinExistence type="predicted"/>
<dbReference type="Proteomes" id="UP000327013">
    <property type="component" value="Chromosome 1"/>
</dbReference>
<accession>A0A5N6QH09</accession>
<name>A0A5N6QH09_9ROSI</name>
<organism evidence="1 2">
    <name type="scientific">Carpinus fangiana</name>
    <dbReference type="NCBI Taxonomy" id="176857"/>
    <lineage>
        <taxon>Eukaryota</taxon>
        <taxon>Viridiplantae</taxon>
        <taxon>Streptophyta</taxon>
        <taxon>Embryophyta</taxon>
        <taxon>Tracheophyta</taxon>
        <taxon>Spermatophyta</taxon>
        <taxon>Magnoliopsida</taxon>
        <taxon>eudicotyledons</taxon>
        <taxon>Gunneridae</taxon>
        <taxon>Pentapetalae</taxon>
        <taxon>rosids</taxon>
        <taxon>fabids</taxon>
        <taxon>Fagales</taxon>
        <taxon>Betulaceae</taxon>
        <taxon>Carpinus</taxon>
    </lineage>
</organism>
<dbReference type="EMBL" id="CM017321">
    <property type="protein sequence ID" value="KAE7997440.1"/>
    <property type="molecule type" value="Genomic_DNA"/>
</dbReference>
<protein>
    <submittedName>
        <fullName evidence="1">Uncharacterized protein</fullName>
    </submittedName>
</protein>
<sequence length="177" mass="20368">MIEQKIPKIIPKTPIRTPPGEPETINAWELMEGLEDVSPLRSPLHLRSFSFDIVRNPNPNPIQNPLDCLKSRFQENGAASPKPMWLQMGEGEPVISDFDLEVISTFRKSLQELPSNYPFHLRQLDNDKQHHQQVFAEADNEMKVNGTVGNGYKCENDKVVLYFTSLRRVRKTYEDCC</sequence>
<evidence type="ECO:0000313" key="2">
    <source>
        <dbReference type="Proteomes" id="UP000327013"/>
    </source>
</evidence>
<reference evidence="1 2" key="1">
    <citation type="submission" date="2019-06" db="EMBL/GenBank/DDBJ databases">
        <title>A chromosomal-level reference genome of Carpinus fangiana (Coryloideae, Betulaceae).</title>
        <authorList>
            <person name="Yang X."/>
            <person name="Wang Z."/>
            <person name="Zhang L."/>
            <person name="Hao G."/>
            <person name="Liu J."/>
            <person name="Yang Y."/>
        </authorList>
    </citation>
    <scope>NUCLEOTIDE SEQUENCE [LARGE SCALE GENOMIC DNA]</scope>
    <source>
        <strain evidence="1">Cfa_2016G</strain>
        <tissue evidence="1">Leaf</tissue>
    </source>
</reference>
<dbReference type="AlphaFoldDB" id="A0A5N6QH09"/>